<evidence type="ECO:0000313" key="3">
    <source>
        <dbReference type="EMBL" id="CAJ0950683.1"/>
    </source>
</evidence>
<dbReference type="Proteomes" id="UP001176940">
    <property type="component" value="Unassembled WGS sequence"/>
</dbReference>
<name>A0ABN9LVA0_9NEOB</name>
<evidence type="ECO:0000259" key="2">
    <source>
        <dbReference type="PROSITE" id="PS50805"/>
    </source>
</evidence>
<reference evidence="3" key="1">
    <citation type="submission" date="2023-07" db="EMBL/GenBank/DDBJ databases">
        <authorList>
            <person name="Stuckert A."/>
        </authorList>
    </citation>
    <scope>NUCLEOTIDE SEQUENCE</scope>
</reference>
<proteinExistence type="predicted"/>
<keyword evidence="4" id="KW-1185">Reference proteome</keyword>
<dbReference type="InterPro" id="IPR001909">
    <property type="entry name" value="KRAB"/>
</dbReference>
<feature type="domain" description="KRAB" evidence="2">
    <location>
        <begin position="49"/>
        <end position="121"/>
    </location>
</feature>
<dbReference type="InterPro" id="IPR050169">
    <property type="entry name" value="Krueppel_C2H2_ZnF"/>
</dbReference>
<dbReference type="PROSITE" id="PS50805">
    <property type="entry name" value="KRAB"/>
    <property type="match status" value="1"/>
</dbReference>
<dbReference type="Pfam" id="PF01352">
    <property type="entry name" value="KRAB"/>
    <property type="match status" value="1"/>
</dbReference>
<feature type="region of interest" description="Disordered" evidence="1">
    <location>
        <begin position="100"/>
        <end position="128"/>
    </location>
</feature>
<gene>
    <name evidence="3" type="ORF">RIMI_LOCUS13134057</name>
</gene>
<comment type="caution">
    <text evidence="3">The sequence shown here is derived from an EMBL/GenBank/DDBJ whole genome shotgun (WGS) entry which is preliminary data.</text>
</comment>
<dbReference type="EMBL" id="CAUEEQ010032092">
    <property type="protein sequence ID" value="CAJ0950683.1"/>
    <property type="molecule type" value="Genomic_DNA"/>
</dbReference>
<protein>
    <recommendedName>
        <fullName evidence="2">KRAB domain-containing protein</fullName>
    </recommendedName>
</protein>
<dbReference type="PANTHER" id="PTHR23232">
    <property type="entry name" value="KRAB DOMAIN C2H2 ZINC FINGER"/>
    <property type="match status" value="1"/>
</dbReference>
<dbReference type="PANTHER" id="PTHR23232:SF142">
    <property type="entry name" value="GASTRULA ZINC FINGER PROTEIN XLCGF57.1-LIKE-RELATED"/>
    <property type="match status" value="1"/>
</dbReference>
<dbReference type="CDD" id="cd07765">
    <property type="entry name" value="KRAB_A-box"/>
    <property type="match status" value="1"/>
</dbReference>
<dbReference type="SUPFAM" id="SSF109640">
    <property type="entry name" value="KRAB domain (Kruppel-associated box)"/>
    <property type="match status" value="1"/>
</dbReference>
<organism evidence="3 4">
    <name type="scientific">Ranitomeya imitator</name>
    <name type="common">mimic poison frog</name>
    <dbReference type="NCBI Taxonomy" id="111125"/>
    <lineage>
        <taxon>Eukaryota</taxon>
        <taxon>Metazoa</taxon>
        <taxon>Chordata</taxon>
        <taxon>Craniata</taxon>
        <taxon>Vertebrata</taxon>
        <taxon>Euteleostomi</taxon>
        <taxon>Amphibia</taxon>
        <taxon>Batrachia</taxon>
        <taxon>Anura</taxon>
        <taxon>Neobatrachia</taxon>
        <taxon>Hyloidea</taxon>
        <taxon>Dendrobatidae</taxon>
        <taxon>Dendrobatinae</taxon>
        <taxon>Ranitomeya</taxon>
    </lineage>
</organism>
<evidence type="ECO:0000256" key="1">
    <source>
        <dbReference type="SAM" id="MobiDB-lite"/>
    </source>
</evidence>
<accession>A0ABN9LVA0</accession>
<dbReference type="SMART" id="SM00349">
    <property type="entry name" value="KRAB"/>
    <property type="match status" value="1"/>
</dbReference>
<dbReference type="InterPro" id="IPR036051">
    <property type="entry name" value="KRAB_dom_sf"/>
</dbReference>
<evidence type="ECO:0000313" key="4">
    <source>
        <dbReference type="Proteomes" id="UP001176940"/>
    </source>
</evidence>
<dbReference type="Gene3D" id="6.10.140.140">
    <property type="match status" value="1"/>
</dbReference>
<sequence length="353" mass="40971">MTEYDDKEQNKSSLMVPPHKSMIDVRNNDQKILDITNKIIELLTGEVPIRCEDVTVYFSMEEWEYLEGHKDLYNHFMMENQQSIISLDLIKAANKQDPLTHSNEEQVPCDGGQLKDANSYTSTDHTEKYPSVHIKEKLDSSDELNLTNQNNFISKDNTELYTSQHVKETFQKNVAEPENYTPINHTHHEPSPHIKEEPATYDTINFSHPQIYTPTDYVQPYQNNIKKEQAASCDERSLKDSKMYSSTHLRVLSPLIKEEPFSCVGRNFTDSNTSSHKSSNSSNESAFTNEQFSKDFYIPLVNSFTKDPFGNKDSSREPADVNLSLVSYKNCFKRLKHNKKQIIYLFSMWEMFF</sequence>